<evidence type="ECO:0000313" key="3">
    <source>
        <dbReference type="EnsemblPlants" id="KQK21726"/>
    </source>
</evidence>
<dbReference type="eggNOG" id="ENOG502QR8B">
    <property type="taxonomic scope" value="Eukaryota"/>
</dbReference>
<dbReference type="EMBL" id="CM000880">
    <property type="protein sequence ID" value="KQK21726.1"/>
    <property type="molecule type" value="Genomic_DNA"/>
</dbReference>
<organism evidence="2">
    <name type="scientific">Brachypodium distachyon</name>
    <name type="common">Purple false brome</name>
    <name type="synonym">Trachynia distachya</name>
    <dbReference type="NCBI Taxonomy" id="15368"/>
    <lineage>
        <taxon>Eukaryota</taxon>
        <taxon>Viridiplantae</taxon>
        <taxon>Streptophyta</taxon>
        <taxon>Embryophyta</taxon>
        <taxon>Tracheophyta</taxon>
        <taxon>Spermatophyta</taxon>
        <taxon>Magnoliopsida</taxon>
        <taxon>Liliopsida</taxon>
        <taxon>Poales</taxon>
        <taxon>Poaceae</taxon>
        <taxon>BOP clade</taxon>
        <taxon>Pooideae</taxon>
        <taxon>Stipodae</taxon>
        <taxon>Brachypodieae</taxon>
        <taxon>Brachypodium</taxon>
    </lineage>
</organism>
<dbReference type="AlphaFoldDB" id="I1H5K1"/>
<keyword evidence="1" id="KW-0732">Signal</keyword>
<feature type="signal peptide" evidence="1">
    <location>
        <begin position="1"/>
        <end position="26"/>
    </location>
</feature>
<dbReference type="PANTHER" id="PTHR31694:SF25">
    <property type="entry name" value="PROTEIN PCC13-62, PUTATIVE, EXPRESSED-RELATED"/>
    <property type="match status" value="1"/>
</dbReference>
<keyword evidence="4" id="KW-1185">Reference proteome</keyword>
<protein>
    <recommendedName>
        <fullName evidence="5">Desiccation-related protein PCC13-62</fullName>
    </recommendedName>
</protein>
<dbReference type="PANTHER" id="PTHR31694">
    <property type="entry name" value="DESICCATION-LIKE PROTEIN"/>
    <property type="match status" value="1"/>
</dbReference>
<dbReference type="OrthoDB" id="1001765at2759"/>
<dbReference type="RefSeq" id="XP_024312793.1">
    <property type="nucleotide sequence ID" value="XM_024457025.1"/>
</dbReference>
<evidence type="ECO:0000313" key="4">
    <source>
        <dbReference type="Proteomes" id="UP000008810"/>
    </source>
</evidence>
<evidence type="ECO:0008006" key="5">
    <source>
        <dbReference type="Google" id="ProtNLM"/>
    </source>
</evidence>
<reference evidence="2 3" key="1">
    <citation type="journal article" date="2010" name="Nature">
        <title>Genome sequencing and analysis of the model grass Brachypodium distachyon.</title>
        <authorList>
            <consortium name="International Brachypodium Initiative"/>
        </authorList>
    </citation>
    <scope>NUCLEOTIDE SEQUENCE [LARGE SCALE GENOMIC DNA]</scope>
    <source>
        <strain evidence="2">Bd21</strain>
        <strain evidence="3">cv. Bd21</strain>
    </source>
</reference>
<reference evidence="2" key="2">
    <citation type="submission" date="2017-06" db="EMBL/GenBank/DDBJ databases">
        <title>WGS assembly of Brachypodium distachyon.</title>
        <authorList>
            <consortium name="The International Brachypodium Initiative"/>
            <person name="Lucas S."/>
            <person name="Harmon-Smith M."/>
            <person name="Lail K."/>
            <person name="Tice H."/>
            <person name="Grimwood J."/>
            <person name="Bruce D."/>
            <person name="Barry K."/>
            <person name="Shu S."/>
            <person name="Lindquist E."/>
            <person name="Wang M."/>
            <person name="Pitluck S."/>
            <person name="Vogel J.P."/>
            <person name="Garvin D.F."/>
            <person name="Mockler T.C."/>
            <person name="Schmutz J."/>
            <person name="Rokhsar D."/>
            <person name="Bevan M.W."/>
        </authorList>
    </citation>
    <scope>NUCLEOTIDE SEQUENCE</scope>
    <source>
        <strain evidence="2">Bd21</strain>
    </source>
</reference>
<reference evidence="3" key="3">
    <citation type="submission" date="2018-08" db="UniProtKB">
        <authorList>
            <consortium name="EnsemblPlants"/>
        </authorList>
    </citation>
    <scope>IDENTIFICATION</scope>
    <source>
        <strain evidence="3">cv. Bd21</strain>
    </source>
</reference>
<sequence>MVAMASSHTYHTSLLLFLLVACSCRASLDQVVDPACPRVKPAVAVVAEDCGGPALCESPAPHTPVAVFPYDVDPMHFALNLEFTEAEFFLHAAFGVGLDQIAPNLTLGGPPPIGAMKAKLDEVTWRVIAEFGLQEIGHIRAIEKTVGGIPRPKIDLSPQNFARVMDEAFGHPLNPPFDPYIDSLNFLMATYVIPYLGLNGYTGTNPIIDGYATKRLLAGLLGVEAGQDAVIRTLLFERRQETVPPYKGITVAEFTDRISATRNRLGKCGVRDEGLTVPPELSAEHRICTNVLSADQDSLSYTRTPAQLLRILYLTGNEHVPGGFYPEGANGKIARQFLQKPMQNNYHV</sequence>
<dbReference type="Pfam" id="PF13668">
    <property type="entry name" value="Ferritin_2"/>
    <property type="match status" value="1"/>
</dbReference>
<dbReference type="GeneID" id="100832412"/>
<name>I1H5K1_BRADI</name>
<dbReference type="STRING" id="15368.I1H5K1"/>
<dbReference type="InterPro" id="IPR052965">
    <property type="entry name" value="Pigment-catalase-like"/>
</dbReference>
<dbReference type="Proteomes" id="UP000008810">
    <property type="component" value="Chromosome 1"/>
</dbReference>
<gene>
    <name evidence="3" type="primary">LOC100832412</name>
    <name evidence="2" type="ORF">BRADI_1g62680v3</name>
</gene>
<dbReference type="Gramene" id="KQK21726">
    <property type="protein sequence ID" value="KQK21726"/>
    <property type="gene ID" value="BRADI_1g62680v3"/>
</dbReference>
<accession>I1H5K1</accession>
<feature type="chain" id="PRO_5014094362" description="Desiccation-related protein PCC13-62" evidence="1">
    <location>
        <begin position="27"/>
        <end position="348"/>
    </location>
</feature>
<dbReference type="EnsemblPlants" id="KQK21726">
    <property type="protein sequence ID" value="KQK21726"/>
    <property type="gene ID" value="BRADI_1g62680v3"/>
</dbReference>
<evidence type="ECO:0000256" key="1">
    <source>
        <dbReference type="SAM" id="SignalP"/>
    </source>
</evidence>
<dbReference type="OMA" id="MASPRIC"/>
<proteinExistence type="predicted"/>
<dbReference type="HOGENOM" id="CLU_056689_0_0_1"/>
<evidence type="ECO:0000313" key="2">
    <source>
        <dbReference type="EMBL" id="KQK21726.1"/>
    </source>
</evidence>